<keyword evidence="5" id="KW-0574">Periplasm</keyword>
<evidence type="ECO:0000256" key="9">
    <source>
        <dbReference type="SAM" id="SignalP"/>
    </source>
</evidence>
<feature type="chain" id="PRO_5045920850" evidence="9">
    <location>
        <begin position="24"/>
        <end position="200"/>
    </location>
</feature>
<keyword evidence="2" id="KW-0813">Transport</keyword>
<dbReference type="Gene3D" id="1.10.760.10">
    <property type="entry name" value="Cytochrome c-like domain"/>
    <property type="match status" value="2"/>
</dbReference>
<dbReference type="InterPro" id="IPR009056">
    <property type="entry name" value="Cyt_c-like_dom"/>
</dbReference>
<evidence type="ECO:0000313" key="12">
    <source>
        <dbReference type="Proteomes" id="UP001254608"/>
    </source>
</evidence>
<keyword evidence="3 8" id="KW-0349">Heme</keyword>
<dbReference type="Pfam" id="PF00034">
    <property type="entry name" value="Cytochrom_C"/>
    <property type="match status" value="1"/>
</dbReference>
<dbReference type="SUPFAM" id="SSF46626">
    <property type="entry name" value="Cytochrome c"/>
    <property type="match status" value="2"/>
</dbReference>
<dbReference type="EMBL" id="JAVRIC010000014">
    <property type="protein sequence ID" value="MDT0497838.1"/>
    <property type="molecule type" value="Genomic_DNA"/>
</dbReference>
<name>A0ABU2WIZ1_9GAMM</name>
<reference evidence="11 12" key="1">
    <citation type="submission" date="2023-09" db="EMBL/GenBank/DDBJ databases">
        <authorList>
            <person name="Rey-Velasco X."/>
        </authorList>
    </citation>
    <scope>NUCLEOTIDE SEQUENCE [LARGE SCALE GENOMIC DNA]</scope>
    <source>
        <strain evidence="11 12">W345</strain>
    </source>
</reference>
<protein>
    <submittedName>
        <fullName evidence="11">C-type cytochrome</fullName>
    </submittedName>
</protein>
<dbReference type="InterPro" id="IPR036909">
    <property type="entry name" value="Cyt_c-like_dom_sf"/>
</dbReference>
<evidence type="ECO:0000256" key="6">
    <source>
        <dbReference type="ARBA" id="ARBA00022982"/>
    </source>
</evidence>
<dbReference type="PANTHER" id="PTHR33751:SF9">
    <property type="entry name" value="CYTOCHROME C4"/>
    <property type="match status" value="1"/>
</dbReference>
<keyword evidence="6" id="KW-0249">Electron transport</keyword>
<dbReference type="Proteomes" id="UP001254608">
    <property type="component" value="Unassembled WGS sequence"/>
</dbReference>
<evidence type="ECO:0000256" key="5">
    <source>
        <dbReference type="ARBA" id="ARBA00022764"/>
    </source>
</evidence>
<keyword evidence="4 8" id="KW-0479">Metal-binding</keyword>
<feature type="domain" description="Cytochrome c" evidence="10">
    <location>
        <begin position="18"/>
        <end position="107"/>
    </location>
</feature>
<keyword evidence="7 8" id="KW-0408">Iron</keyword>
<comment type="subcellular location">
    <subcellularLocation>
        <location evidence="1">Periplasm</location>
    </subcellularLocation>
</comment>
<dbReference type="PIRSF" id="PIRSF000005">
    <property type="entry name" value="Cytochrome_c4"/>
    <property type="match status" value="1"/>
</dbReference>
<dbReference type="InterPro" id="IPR050597">
    <property type="entry name" value="Cytochrome_c_Oxidase_Subunit"/>
</dbReference>
<evidence type="ECO:0000313" key="11">
    <source>
        <dbReference type="EMBL" id="MDT0497838.1"/>
    </source>
</evidence>
<dbReference type="PANTHER" id="PTHR33751">
    <property type="entry name" value="CBB3-TYPE CYTOCHROME C OXIDASE SUBUNIT FIXP"/>
    <property type="match status" value="1"/>
</dbReference>
<evidence type="ECO:0000256" key="2">
    <source>
        <dbReference type="ARBA" id="ARBA00022448"/>
    </source>
</evidence>
<evidence type="ECO:0000256" key="3">
    <source>
        <dbReference type="ARBA" id="ARBA00022617"/>
    </source>
</evidence>
<evidence type="ECO:0000256" key="1">
    <source>
        <dbReference type="ARBA" id="ARBA00004418"/>
    </source>
</evidence>
<comment type="caution">
    <text evidence="11">The sequence shown here is derived from an EMBL/GenBank/DDBJ whole genome shotgun (WGS) entry which is preliminary data.</text>
</comment>
<feature type="domain" description="Cytochrome c" evidence="10">
    <location>
        <begin position="118"/>
        <end position="198"/>
    </location>
</feature>
<evidence type="ECO:0000259" key="10">
    <source>
        <dbReference type="PROSITE" id="PS51007"/>
    </source>
</evidence>
<dbReference type="InterPro" id="IPR024167">
    <property type="entry name" value="Cytochrome_c4-like"/>
</dbReference>
<evidence type="ECO:0000256" key="7">
    <source>
        <dbReference type="ARBA" id="ARBA00023004"/>
    </source>
</evidence>
<gene>
    <name evidence="11" type="ORF">RM530_10765</name>
</gene>
<dbReference type="Pfam" id="PF13442">
    <property type="entry name" value="Cytochrome_CBB3"/>
    <property type="match status" value="1"/>
</dbReference>
<keyword evidence="9" id="KW-0732">Signal</keyword>
<accession>A0ABU2WIZ1</accession>
<keyword evidence="12" id="KW-1185">Reference proteome</keyword>
<proteinExistence type="predicted"/>
<evidence type="ECO:0000256" key="8">
    <source>
        <dbReference type="PROSITE-ProRule" id="PRU00433"/>
    </source>
</evidence>
<feature type="signal peptide" evidence="9">
    <location>
        <begin position="1"/>
        <end position="23"/>
    </location>
</feature>
<organism evidence="11 12">
    <name type="scientific">Banduia mediterranea</name>
    <dbReference type="NCBI Taxonomy" id="3075609"/>
    <lineage>
        <taxon>Bacteria</taxon>
        <taxon>Pseudomonadati</taxon>
        <taxon>Pseudomonadota</taxon>
        <taxon>Gammaproteobacteria</taxon>
        <taxon>Nevskiales</taxon>
        <taxon>Algiphilaceae</taxon>
        <taxon>Banduia</taxon>
    </lineage>
</organism>
<dbReference type="PROSITE" id="PS51007">
    <property type="entry name" value="CYTC"/>
    <property type="match status" value="2"/>
</dbReference>
<sequence length="200" mass="21217">MRIKSFATLLVLSFALGGTAAAAAPDSAAGCAACHGEGGVSQRSDIPTIAGLSEFYLEGQMQAYQKGDRPCEKVKGDDGQTADMCDIAKALTADQIAEIDAYFSSQDFVAADQTADAALAAKGKALHERRCEICHSDGGSFADDDAGLLAGQWKPYLQSMLVEYRSGKRVEPEKMKPQTSALSDDDIKALVEFYASETTE</sequence>
<dbReference type="RefSeq" id="WP_311365230.1">
    <property type="nucleotide sequence ID" value="NZ_JAVRIC010000014.1"/>
</dbReference>
<evidence type="ECO:0000256" key="4">
    <source>
        <dbReference type="ARBA" id="ARBA00022723"/>
    </source>
</evidence>